<reference evidence="4 5" key="1">
    <citation type="submission" date="2019-12" db="EMBL/GenBank/DDBJ databases">
        <authorList>
            <person name="Li J."/>
            <person name="Shi Y."/>
            <person name="Xu G."/>
            <person name="Xiao D."/>
            <person name="Ran X."/>
        </authorList>
    </citation>
    <scope>NUCLEOTIDE SEQUENCE [LARGE SCALE GENOMIC DNA]</scope>
    <source>
        <strain evidence="4 5">JCM 15915</strain>
    </source>
</reference>
<dbReference type="OrthoDB" id="3725455at2"/>
<keyword evidence="2" id="KW-0472">Membrane</keyword>
<feature type="domain" description="LssY-like C-terminal" evidence="3">
    <location>
        <begin position="134"/>
        <end position="324"/>
    </location>
</feature>
<sequence length="529" mass="59498">MGLRPPEAHLPPPEPSARRTGENAAWTSKARDAEPEEKIPNVTDDPNYPVYQGDTDKAGESRIKQQFSDSRRLVEGLSDEIYFVFAGLASLWLAVVSLTEAVHLSWWSVLFILIFWGLASYLTLPRMHRIMTNIYVPDYFFGRTQTADGLLGDPVNLALKAEEDDIHEAMKKAGWTKAEDVTLKSSWRIVVSSLRKTSYPEAPVSPLMLFGRKQDFAYQQEVDGNPSKRHHVRFWKTPKGWKLPGGIEVDWLAAATYDHAVGLSLFTFQVTHKVDPDTDQERDYVVSTLEYRNPEVSHEVLNDFMGGYNSRNGGGDSINTDGDMPILDLDDVVPGDHLSEEQKDPRRKHRNLSELARKAPPDVWLAGGLVTLVALLQVARSVYRLMTPGVVDQLDNDLAVSARNFVSDTGNDLWNFVLTFMSLGVTLLAVFQVLLSINVIRGRHMARQFNLAFLGISFIVVAIQIGTDTADSSNVYAVFVLMASQVFAMLSYTSDEAVNYTWASSQERRRAKKARRQSRERSSREDQRV</sequence>
<feature type="compositionally biased region" description="Basic and acidic residues" evidence="1">
    <location>
        <begin position="517"/>
        <end position="529"/>
    </location>
</feature>
<feature type="transmembrane region" description="Helical" evidence="2">
    <location>
        <begin position="81"/>
        <end position="98"/>
    </location>
</feature>
<feature type="compositionally biased region" description="Basic and acidic residues" evidence="1">
    <location>
        <begin position="29"/>
        <end position="39"/>
    </location>
</feature>
<evidence type="ECO:0000256" key="2">
    <source>
        <dbReference type="SAM" id="Phobius"/>
    </source>
</evidence>
<feature type="region of interest" description="Disordered" evidence="1">
    <location>
        <begin position="1"/>
        <end position="62"/>
    </location>
</feature>
<feature type="region of interest" description="Disordered" evidence="1">
    <location>
        <begin position="507"/>
        <end position="529"/>
    </location>
</feature>
<evidence type="ECO:0000313" key="4">
    <source>
        <dbReference type="EMBL" id="MUN54224.1"/>
    </source>
</evidence>
<feature type="transmembrane region" description="Helical" evidence="2">
    <location>
        <begin position="104"/>
        <end position="124"/>
    </location>
</feature>
<accession>A0A7K1LGA1</accession>
<name>A0A7K1LGA1_9MICC</name>
<keyword evidence="2" id="KW-0812">Transmembrane</keyword>
<feature type="transmembrane region" description="Helical" evidence="2">
    <location>
        <begin position="413"/>
        <end position="437"/>
    </location>
</feature>
<feature type="transmembrane region" description="Helical" evidence="2">
    <location>
        <begin position="473"/>
        <end position="492"/>
    </location>
</feature>
<dbReference type="EMBL" id="WOGT01000001">
    <property type="protein sequence ID" value="MUN54224.1"/>
    <property type="molecule type" value="Genomic_DNA"/>
</dbReference>
<proteinExistence type="predicted"/>
<evidence type="ECO:0000256" key="1">
    <source>
        <dbReference type="SAM" id="MobiDB-lite"/>
    </source>
</evidence>
<dbReference type="AlphaFoldDB" id="A0A7K1LGA1"/>
<dbReference type="Proteomes" id="UP000462152">
    <property type="component" value="Unassembled WGS sequence"/>
</dbReference>
<comment type="caution">
    <text evidence="4">The sequence shown here is derived from an EMBL/GenBank/DDBJ whole genome shotgun (WGS) entry which is preliminary data.</text>
</comment>
<organism evidence="4 5">
    <name type="scientific">Rothia koreensis</name>
    <dbReference type="NCBI Taxonomy" id="592378"/>
    <lineage>
        <taxon>Bacteria</taxon>
        <taxon>Bacillati</taxon>
        <taxon>Actinomycetota</taxon>
        <taxon>Actinomycetes</taxon>
        <taxon>Micrococcales</taxon>
        <taxon>Micrococcaceae</taxon>
        <taxon>Rothia</taxon>
    </lineage>
</organism>
<keyword evidence="2" id="KW-1133">Transmembrane helix</keyword>
<evidence type="ECO:0000313" key="5">
    <source>
        <dbReference type="Proteomes" id="UP000462152"/>
    </source>
</evidence>
<feature type="transmembrane region" description="Helical" evidence="2">
    <location>
        <begin position="363"/>
        <end position="383"/>
    </location>
</feature>
<feature type="transmembrane region" description="Helical" evidence="2">
    <location>
        <begin position="449"/>
        <end position="467"/>
    </location>
</feature>
<evidence type="ECO:0000259" key="3">
    <source>
        <dbReference type="Pfam" id="PF14067"/>
    </source>
</evidence>
<gene>
    <name evidence="4" type="ORF">GMA10_03170</name>
</gene>
<keyword evidence="5" id="KW-1185">Reference proteome</keyword>
<protein>
    <recommendedName>
        <fullName evidence="3">LssY-like C-terminal domain-containing protein</fullName>
    </recommendedName>
</protein>
<dbReference type="Pfam" id="PF14067">
    <property type="entry name" value="LssY_C"/>
    <property type="match status" value="1"/>
</dbReference>
<dbReference type="InterPro" id="IPR025902">
    <property type="entry name" value="LssY-like-C_dom"/>
</dbReference>